<protein>
    <submittedName>
        <fullName evidence="2">Uncharacterized protein</fullName>
    </submittedName>
</protein>
<evidence type="ECO:0000313" key="3">
    <source>
        <dbReference type="Proteomes" id="UP000243426"/>
    </source>
</evidence>
<feature type="region of interest" description="Disordered" evidence="1">
    <location>
        <begin position="52"/>
        <end position="86"/>
    </location>
</feature>
<organism evidence="2 3">
    <name type="scientific">Halopseudomonas litoralis</name>
    <dbReference type="NCBI Taxonomy" id="797277"/>
    <lineage>
        <taxon>Bacteria</taxon>
        <taxon>Pseudomonadati</taxon>
        <taxon>Pseudomonadota</taxon>
        <taxon>Gammaproteobacteria</taxon>
        <taxon>Pseudomonadales</taxon>
        <taxon>Pseudomonadaceae</taxon>
        <taxon>Halopseudomonas</taxon>
    </lineage>
</organism>
<name>A0A1H1SE23_9GAMM</name>
<evidence type="ECO:0000256" key="1">
    <source>
        <dbReference type="SAM" id="MobiDB-lite"/>
    </source>
</evidence>
<dbReference type="Proteomes" id="UP000243426">
    <property type="component" value="Chromosome I"/>
</dbReference>
<sequence>MQNMGISCQVAPRPTVMRVQIVPTLLRGNACRDALRPDPHHLCKLPVRTLERPGRGSHAERGNHCLGAGSAPRPSAVQAASSETRR</sequence>
<evidence type="ECO:0000313" key="2">
    <source>
        <dbReference type="EMBL" id="SDS46244.1"/>
    </source>
</evidence>
<accession>A0A1H1SE23</accession>
<feature type="compositionally biased region" description="Basic and acidic residues" evidence="1">
    <location>
        <begin position="52"/>
        <end position="63"/>
    </location>
</feature>
<dbReference type="EMBL" id="LT629748">
    <property type="protein sequence ID" value="SDS46244.1"/>
    <property type="molecule type" value="Genomic_DNA"/>
</dbReference>
<reference evidence="3" key="1">
    <citation type="submission" date="2016-10" db="EMBL/GenBank/DDBJ databases">
        <authorList>
            <person name="Varghese N."/>
            <person name="Submissions S."/>
        </authorList>
    </citation>
    <scope>NUCLEOTIDE SEQUENCE [LARGE SCALE GENOMIC DNA]</scope>
    <source>
        <strain evidence="3">2SM5</strain>
    </source>
</reference>
<dbReference type="AlphaFoldDB" id="A0A1H1SE23"/>
<proteinExistence type="predicted"/>
<dbReference type="STRING" id="797277.SAMN05216198_2007"/>
<gene>
    <name evidence="2" type="ORF">SAMN05216198_2007</name>
</gene>
<keyword evidence="3" id="KW-1185">Reference proteome</keyword>